<dbReference type="VEuPathDB" id="FungiDB:FUN_009724"/>
<comment type="caution">
    <text evidence="1">The sequence shown here is derived from an EMBL/GenBank/DDBJ whole genome shotgun (WGS) entry which is preliminary data.</text>
</comment>
<protein>
    <submittedName>
        <fullName evidence="1">Uncharacterized protein</fullName>
    </submittedName>
</protein>
<accession>A0A2N0QHD4</accession>
<reference evidence="1 2" key="1">
    <citation type="submission" date="2017-10" db="EMBL/GenBank/DDBJ databases">
        <title>Extensive intraspecific genome diversity in a model arbuscular mycorrhizal fungus.</title>
        <authorList>
            <person name="Chen E.C.H."/>
            <person name="Morin E."/>
            <person name="Baudet D."/>
            <person name="Noel J."/>
            <person name="Ndikumana S."/>
            <person name="Charron P."/>
            <person name="St-Onge C."/>
            <person name="Giorgi J."/>
            <person name="Grigoriev I.V."/>
            <person name="Roux C."/>
            <person name="Martin F.M."/>
            <person name="Corradi N."/>
        </authorList>
    </citation>
    <scope>NUCLEOTIDE SEQUENCE [LARGE SCALE GENOMIC DNA]</scope>
    <source>
        <strain evidence="1 2">A1</strain>
    </source>
</reference>
<gene>
    <name evidence="1" type="ORF">RhiirA1_543864</name>
</gene>
<proteinExistence type="predicted"/>
<feature type="non-terminal residue" evidence="1">
    <location>
        <position position="158"/>
    </location>
</feature>
<organism evidence="1 2">
    <name type="scientific">Rhizophagus irregularis</name>
    <dbReference type="NCBI Taxonomy" id="588596"/>
    <lineage>
        <taxon>Eukaryota</taxon>
        <taxon>Fungi</taxon>
        <taxon>Fungi incertae sedis</taxon>
        <taxon>Mucoromycota</taxon>
        <taxon>Glomeromycotina</taxon>
        <taxon>Glomeromycetes</taxon>
        <taxon>Glomerales</taxon>
        <taxon>Glomeraceae</taxon>
        <taxon>Rhizophagus</taxon>
    </lineage>
</organism>
<dbReference type="VEuPathDB" id="FungiDB:RhiirA1_543864"/>
<reference evidence="1 2" key="2">
    <citation type="submission" date="2017-10" db="EMBL/GenBank/DDBJ databases">
        <title>Genome analyses suggest a sexual origin of heterokaryosis in a supposedly ancient asexual fungus.</title>
        <authorList>
            <person name="Corradi N."/>
            <person name="Sedzielewska K."/>
            <person name="Noel J."/>
            <person name="Charron P."/>
            <person name="Farinelli L."/>
            <person name="Marton T."/>
            <person name="Kruger M."/>
            <person name="Pelin A."/>
            <person name="Brachmann A."/>
            <person name="Corradi N."/>
        </authorList>
    </citation>
    <scope>NUCLEOTIDE SEQUENCE [LARGE SCALE GENOMIC DNA]</scope>
    <source>
        <strain evidence="1 2">A1</strain>
    </source>
</reference>
<sequence length="158" mass="18615">MKKFWLGSDYELLILQCDTTTVNSECIKLAKFIIEQSRNEYLLKVKENNAIKNKHACIILHLRRETSANLMSFNFMCGWKQITIETLAKQERPLSVLLEGNLCDIIETTYPFEDILKQEMLWCLLCMKYPNNVKSVNHVKYLNRKILEHPNFVNCLKI</sequence>
<evidence type="ECO:0000313" key="2">
    <source>
        <dbReference type="Proteomes" id="UP000232688"/>
    </source>
</evidence>
<dbReference type="Proteomes" id="UP000232688">
    <property type="component" value="Unassembled WGS sequence"/>
</dbReference>
<evidence type="ECO:0000313" key="1">
    <source>
        <dbReference type="EMBL" id="PKC50464.1"/>
    </source>
</evidence>
<name>A0A2N0QHD4_9GLOM</name>
<dbReference type="EMBL" id="LLXH01009960">
    <property type="protein sequence ID" value="PKC50464.1"/>
    <property type="molecule type" value="Genomic_DNA"/>
</dbReference>
<dbReference type="AlphaFoldDB" id="A0A2N0QHD4"/>